<proteinExistence type="predicted"/>
<reference evidence="1" key="1">
    <citation type="journal article" date="2020" name="Stud. Mycol.">
        <title>101 Dothideomycetes genomes: a test case for predicting lifestyles and emergence of pathogens.</title>
        <authorList>
            <person name="Haridas S."/>
            <person name="Albert R."/>
            <person name="Binder M."/>
            <person name="Bloem J."/>
            <person name="Labutti K."/>
            <person name="Salamov A."/>
            <person name="Andreopoulos B."/>
            <person name="Baker S."/>
            <person name="Barry K."/>
            <person name="Bills G."/>
            <person name="Bluhm B."/>
            <person name="Cannon C."/>
            <person name="Castanera R."/>
            <person name="Culley D."/>
            <person name="Daum C."/>
            <person name="Ezra D."/>
            <person name="Gonzalez J."/>
            <person name="Henrissat B."/>
            <person name="Kuo A."/>
            <person name="Liang C."/>
            <person name="Lipzen A."/>
            <person name="Lutzoni F."/>
            <person name="Magnuson J."/>
            <person name="Mondo S."/>
            <person name="Nolan M."/>
            <person name="Ohm R."/>
            <person name="Pangilinan J."/>
            <person name="Park H.-J."/>
            <person name="Ramirez L."/>
            <person name="Alfaro M."/>
            <person name="Sun H."/>
            <person name="Tritt A."/>
            <person name="Yoshinaga Y."/>
            <person name="Zwiers L.-H."/>
            <person name="Turgeon B."/>
            <person name="Goodwin S."/>
            <person name="Spatafora J."/>
            <person name="Crous P."/>
            <person name="Grigoriev I."/>
        </authorList>
    </citation>
    <scope>NUCLEOTIDE SEQUENCE</scope>
    <source>
        <strain evidence="1">CBS 122368</strain>
    </source>
</reference>
<dbReference type="RefSeq" id="XP_033692399.1">
    <property type="nucleotide sequence ID" value="XM_033823811.1"/>
</dbReference>
<dbReference type="AlphaFoldDB" id="A0A6A6J3J1"/>
<evidence type="ECO:0000313" key="2">
    <source>
        <dbReference type="Proteomes" id="UP000800094"/>
    </source>
</evidence>
<sequence>MHRTGEMAPEIKGAGSGPWGAYVVISLAITYSSCRQDCSDSPDASIHGCEGTTGGALGKEPGYGAAEDEQRAWRVQYLGLMMGSPRGLQASQSRLAEHPGSWELEAQNVAAAARHGTGGRGSLSRVRSSFWPCLQRSPNITGRAWSARGSGVPIRGERHGRMGNGLVAVQNTQCDPCQN</sequence>
<protein>
    <submittedName>
        <fullName evidence="1">Uncharacterized protein</fullName>
    </submittedName>
</protein>
<evidence type="ECO:0000313" key="1">
    <source>
        <dbReference type="EMBL" id="KAF2257395.1"/>
    </source>
</evidence>
<dbReference type="GeneID" id="54577141"/>
<dbReference type="Proteomes" id="UP000800094">
    <property type="component" value="Unassembled WGS sequence"/>
</dbReference>
<keyword evidence="2" id="KW-1185">Reference proteome</keyword>
<gene>
    <name evidence="1" type="ORF">BU26DRAFT_42896</name>
</gene>
<dbReference type="EMBL" id="ML987189">
    <property type="protein sequence ID" value="KAF2257395.1"/>
    <property type="molecule type" value="Genomic_DNA"/>
</dbReference>
<name>A0A6A6J3J1_9PLEO</name>
<organism evidence="1 2">
    <name type="scientific">Trematosphaeria pertusa</name>
    <dbReference type="NCBI Taxonomy" id="390896"/>
    <lineage>
        <taxon>Eukaryota</taxon>
        <taxon>Fungi</taxon>
        <taxon>Dikarya</taxon>
        <taxon>Ascomycota</taxon>
        <taxon>Pezizomycotina</taxon>
        <taxon>Dothideomycetes</taxon>
        <taxon>Pleosporomycetidae</taxon>
        <taxon>Pleosporales</taxon>
        <taxon>Massarineae</taxon>
        <taxon>Trematosphaeriaceae</taxon>
        <taxon>Trematosphaeria</taxon>
    </lineage>
</organism>
<accession>A0A6A6J3J1</accession>